<dbReference type="AlphaFoldDB" id="A0A0A9E162"/>
<dbReference type="EMBL" id="GBRH01203356">
    <property type="protein sequence ID" value="JAD94539.1"/>
    <property type="molecule type" value="Transcribed_RNA"/>
</dbReference>
<sequence>MCLLTQRNSTYVMSGNRHEAGAGLALGMGVKLNTQSLFLFGQFGFDSSQSR</sequence>
<evidence type="ECO:0000313" key="1">
    <source>
        <dbReference type="EMBL" id="JAD94539.1"/>
    </source>
</evidence>
<reference evidence="1" key="2">
    <citation type="journal article" date="2015" name="Data Brief">
        <title>Shoot transcriptome of the giant reed, Arundo donax.</title>
        <authorList>
            <person name="Barrero R.A."/>
            <person name="Guerrero F.D."/>
            <person name="Moolhuijzen P."/>
            <person name="Goolsby J.A."/>
            <person name="Tidwell J."/>
            <person name="Bellgard S.E."/>
            <person name="Bellgard M.I."/>
        </authorList>
    </citation>
    <scope>NUCLEOTIDE SEQUENCE</scope>
    <source>
        <tissue evidence="1">Shoot tissue taken approximately 20 cm above the soil surface</tissue>
    </source>
</reference>
<accession>A0A0A9E162</accession>
<protein>
    <submittedName>
        <fullName evidence="1">Uncharacterized protein</fullName>
    </submittedName>
</protein>
<reference evidence="1" key="1">
    <citation type="submission" date="2014-09" db="EMBL/GenBank/DDBJ databases">
        <authorList>
            <person name="Magalhaes I.L.F."/>
            <person name="Oliveira U."/>
            <person name="Santos F.R."/>
            <person name="Vidigal T.H.D.A."/>
            <person name="Brescovit A.D."/>
            <person name="Santos A.J."/>
        </authorList>
    </citation>
    <scope>NUCLEOTIDE SEQUENCE</scope>
    <source>
        <tissue evidence="1">Shoot tissue taken approximately 20 cm above the soil surface</tissue>
    </source>
</reference>
<organism evidence="1">
    <name type="scientific">Arundo donax</name>
    <name type="common">Giant reed</name>
    <name type="synonym">Donax arundinaceus</name>
    <dbReference type="NCBI Taxonomy" id="35708"/>
    <lineage>
        <taxon>Eukaryota</taxon>
        <taxon>Viridiplantae</taxon>
        <taxon>Streptophyta</taxon>
        <taxon>Embryophyta</taxon>
        <taxon>Tracheophyta</taxon>
        <taxon>Spermatophyta</taxon>
        <taxon>Magnoliopsida</taxon>
        <taxon>Liliopsida</taxon>
        <taxon>Poales</taxon>
        <taxon>Poaceae</taxon>
        <taxon>PACMAD clade</taxon>
        <taxon>Arundinoideae</taxon>
        <taxon>Arundineae</taxon>
        <taxon>Arundo</taxon>
    </lineage>
</organism>
<name>A0A0A9E162_ARUDO</name>
<proteinExistence type="predicted"/>